<reference evidence="3 4" key="1">
    <citation type="submission" date="2023-07" db="EMBL/GenBank/DDBJ databases">
        <title>Sequencing the genomes of 1000 actinobacteria strains.</title>
        <authorList>
            <person name="Klenk H.-P."/>
        </authorList>
    </citation>
    <scope>NUCLEOTIDE SEQUENCE [LARGE SCALE GENOMIC DNA]</scope>
    <source>
        <strain evidence="3 4">DSM 44710</strain>
    </source>
</reference>
<evidence type="ECO:0000256" key="1">
    <source>
        <dbReference type="ARBA" id="ARBA00006484"/>
    </source>
</evidence>
<gene>
    <name evidence="3" type="ORF">J2S43_008101</name>
</gene>
<dbReference type="InterPro" id="IPR002347">
    <property type="entry name" value="SDR_fam"/>
</dbReference>
<dbReference type="SUPFAM" id="SSF51735">
    <property type="entry name" value="NAD(P)-binding Rossmann-fold domains"/>
    <property type="match status" value="1"/>
</dbReference>
<sequence>MNSTGNTVFIPGSTSGIGLGMALRWAEAGNTVIVGGRRTDRLAEIAREHPALHTVAVDVTDPDSITAAATRVVAAHPELNVLVTMAGIMRPEDLRTPAFLPTAEALVETNVYGTIRLVAALTPHLLTRPDATIMTVSSAFGFVPWHVTPTYSGTKAFVHSYTQGLREQLRGTGVRVVELVPSGVRTDLMGQGANPAIPSVDEFLDQVFALLGAHPSADEIVVDAVRFYRDAEREGRYADAYAFNVSITA</sequence>
<dbReference type="PANTHER" id="PTHR44169">
    <property type="entry name" value="NADPH-DEPENDENT 1-ACYLDIHYDROXYACETONE PHOSPHATE REDUCTASE"/>
    <property type="match status" value="1"/>
</dbReference>
<accession>A0ABT9N7B4</accession>
<dbReference type="EMBL" id="JAUSRA010000001">
    <property type="protein sequence ID" value="MDP9799589.1"/>
    <property type="molecule type" value="Genomic_DNA"/>
</dbReference>
<comment type="caution">
    <text evidence="3">The sequence shown here is derived from an EMBL/GenBank/DDBJ whole genome shotgun (WGS) entry which is preliminary data.</text>
</comment>
<evidence type="ECO:0000313" key="4">
    <source>
        <dbReference type="Proteomes" id="UP001240984"/>
    </source>
</evidence>
<dbReference type="RefSeq" id="WP_306838526.1">
    <property type="nucleotide sequence ID" value="NZ_JAUSRA010000001.1"/>
</dbReference>
<organism evidence="3 4">
    <name type="scientific">Catenuloplanes nepalensis</name>
    <dbReference type="NCBI Taxonomy" id="587533"/>
    <lineage>
        <taxon>Bacteria</taxon>
        <taxon>Bacillati</taxon>
        <taxon>Actinomycetota</taxon>
        <taxon>Actinomycetes</taxon>
        <taxon>Micromonosporales</taxon>
        <taxon>Micromonosporaceae</taxon>
        <taxon>Catenuloplanes</taxon>
    </lineage>
</organism>
<comment type="similarity">
    <text evidence="1">Belongs to the short-chain dehydrogenases/reductases (SDR) family.</text>
</comment>
<dbReference type="InterPro" id="IPR036291">
    <property type="entry name" value="NAD(P)-bd_dom_sf"/>
</dbReference>
<evidence type="ECO:0000313" key="3">
    <source>
        <dbReference type="EMBL" id="MDP9799589.1"/>
    </source>
</evidence>
<name>A0ABT9N7B4_9ACTN</name>
<dbReference type="PANTHER" id="PTHR44169:SF6">
    <property type="entry name" value="NADPH-DEPENDENT 1-ACYLDIHYDROXYACETONE PHOSPHATE REDUCTASE"/>
    <property type="match status" value="1"/>
</dbReference>
<dbReference type="PRINTS" id="PR00081">
    <property type="entry name" value="GDHRDH"/>
</dbReference>
<evidence type="ECO:0000256" key="2">
    <source>
        <dbReference type="ARBA" id="ARBA00023002"/>
    </source>
</evidence>
<dbReference type="Gene3D" id="3.40.50.720">
    <property type="entry name" value="NAD(P)-binding Rossmann-like Domain"/>
    <property type="match status" value="1"/>
</dbReference>
<proteinExistence type="inferred from homology"/>
<dbReference type="InterPro" id="IPR020904">
    <property type="entry name" value="Sc_DH/Rdtase_CS"/>
</dbReference>
<dbReference type="Pfam" id="PF00106">
    <property type="entry name" value="adh_short"/>
    <property type="match status" value="1"/>
</dbReference>
<protein>
    <submittedName>
        <fullName evidence="3">Oxidoreductase</fullName>
        <ecNumber evidence="3">1.-.-.-</ecNumber>
    </submittedName>
</protein>
<dbReference type="Proteomes" id="UP001240984">
    <property type="component" value="Unassembled WGS sequence"/>
</dbReference>
<dbReference type="EC" id="1.-.-.-" evidence="3"/>
<keyword evidence="2 3" id="KW-0560">Oxidoreductase</keyword>
<dbReference type="PROSITE" id="PS00061">
    <property type="entry name" value="ADH_SHORT"/>
    <property type="match status" value="1"/>
</dbReference>
<keyword evidence="4" id="KW-1185">Reference proteome</keyword>
<dbReference type="GO" id="GO:0016491">
    <property type="term" value="F:oxidoreductase activity"/>
    <property type="evidence" value="ECO:0007669"/>
    <property type="project" value="UniProtKB-KW"/>
</dbReference>